<protein>
    <submittedName>
        <fullName evidence="2">Uncharacterized protein</fullName>
    </submittedName>
</protein>
<sequence length="74" mass="8006">MGVGEADCVGASDERTERRTGEWGTGNAATCATPNQGMDGRTEQPMNEPTNQRTQSPRPNERTDEPTNPELATE</sequence>
<organism evidence="2 3">
    <name type="scientific">Paenibacillus donghaensis</name>
    <dbReference type="NCBI Taxonomy" id="414771"/>
    <lineage>
        <taxon>Bacteria</taxon>
        <taxon>Bacillati</taxon>
        <taxon>Bacillota</taxon>
        <taxon>Bacilli</taxon>
        <taxon>Bacillales</taxon>
        <taxon>Paenibacillaceae</taxon>
        <taxon>Paenibacillus</taxon>
    </lineage>
</organism>
<evidence type="ECO:0000256" key="1">
    <source>
        <dbReference type="SAM" id="MobiDB-lite"/>
    </source>
</evidence>
<name>A0A2Z2KAW0_9BACL</name>
<feature type="region of interest" description="Disordered" evidence="1">
    <location>
        <begin position="1"/>
        <end position="74"/>
    </location>
</feature>
<feature type="compositionally biased region" description="Polar residues" evidence="1">
    <location>
        <begin position="27"/>
        <end position="36"/>
    </location>
</feature>
<gene>
    <name evidence="2" type="ORF">B9T62_03575</name>
</gene>
<feature type="compositionally biased region" description="Basic and acidic residues" evidence="1">
    <location>
        <begin position="12"/>
        <end position="21"/>
    </location>
</feature>
<dbReference type="EMBL" id="CP021780">
    <property type="protein sequence ID" value="ASA19963.1"/>
    <property type="molecule type" value="Genomic_DNA"/>
</dbReference>
<proteinExistence type="predicted"/>
<evidence type="ECO:0000313" key="3">
    <source>
        <dbReference type="Proteomes" id="UP000249890"/>
    </source>
</evidence>
<keyword evidence="3" id="KW-1185">Reference proteome</keyword>
<feature type="compositionally biased region" description="Polar residues" evidence="1">
    <location>
        <begin position="44"/>
        <end position="58"/>
    </location>
</feature>
<dbReference type="AlphaFoldDB" id="A0A2Z2KAW0"/>
<accession>A0A2Z2KAW0</accession>
<evidence type="ECO:0000313" key="2">
    <source>
        <dbReference type="EMBL" id="ASA19963.1"/>
    </source>
</evidence>
<dbReference type="KEGG" id="pdh:B9T62_03575"/>
<dbReference type="Proteomes" id="UP000249890">
    <property type="component" value="Chromosome"/>
</dbReference>
<reference evidence="2 3" key="1">
    <citation type="submission" date="2017-06" db="EMBL/GenBank/DDBJ databases">
        <title>Complete genome sequence of Paenibacillus donghaensis KCTC 13049T isolated from East Sea sediment, South Korea.</title>
        <authorList>
            <person name="Jung B.K."/>
            <person name="Hong S.-J."/>
            <person name="Shin J.-H."/>
        </authorList>
    </citation>
    <scope>NUCLEOTIDE SEQUENCE [LARGE SCALE GENOMIC DNA]</scope>
    <source>
        <strain evidence="2 3">KCTC 13049</strain>
    </source>
</reference>